<feature type="compositionally biased region" description="Low complexity" evidence="2">
    <location>
        <begin position="284"/>
        <end position="299"/>
    </location>
</feature>
<evidence type="ECO:0000259" key="3">
    <source>
        <dbReference type="PROSITE" id="PS50229"/>
    </source>
</evidence>
<dbReference type="PROSITE" id="PS50229">
    <property type="entry name" value="WH1"/>
    <property type="match status" value="1"/>
</dbReference>
<dbReference type="Pfam" id="PF00568">
    <property type="entry name" value="WH1"/>
    <property type="match status" value="1"/>
</dbReference>
<evidence type="ECO:0000313" key="5">
    <source>
        <dbReference type="EMBL" id="CCH61164.1"/>
    </source>
</evidence>
<dbReference type="FunCoup" id="I2H462">
    <property type="interactions" value="246"/>
</dbReference>
<organism evidence="5 6">
    <name type="scientific">Henningerozyma blattae (strain ATCC 34711 / CBS 6284 / DSM 70876 / NBRC 10599 / NRRL Y-10934 / UCD 77-7)</name>
    <name type="common">Yeast</name>
    <name type="synonym">Tetrapisispora blattae</name>
    <dbReference type="NCBI Taxonomy" id="1071380"/>
    <lineage>
        <taxon>Eukaryota</taxon>
        <taxon>Fungi</taxon>
        <taxon>Dikarya</taxon>
        <taxon>Ascomycota</taxon>
        <taxon>Saccharomycotina</taxon>
        <taxon>Saccharomycetes</taxon>
        <taxon>Saccharomycetales</taxon>
        <taxon>Saccharomycetaceae</taxon>
        <taxon>Henningerozyma</taxon>
    </lineage>
</organism>
<dbReference type="GO" id="GO:0140224">
    <property type="term" value="C:SLAC complex"/>
    <property type="evidence" value="ECO:0007669"/>
    <property type="project" value="EnsemblFungi"/>
</dbReference>
<evidence type="ECO:0000259" key="4">
    <source>
        <dbReference type="PROSITE" id="PS51082"/>
    </source>
</evidence>
<feature type="compositionally biased region" description="Low complexity" evidence="2">
    <location>
        <begin position="481"/>
        <end position="491"/>
    </location>
</feature>
<evidence type="ECO:0000256" key="2">
    <source>
        <dbReference type="SAM" id="MobiDB-lite"/>
    </source>
</evidence>
<feature type="compositionally biased region" description="Low complexity" evidence="2">
    <location>
        <begin position="346"/>
        <end position="369"/>
    </location>
</feature>
<feature type="compositionally biased region" description="Low complexity" evidence="2">
    <location>
        <begin position="734"/>
        <end position="745"/>
    </location>
</feature>
<dbReference type="RefSeq" id="XP_004180683.1">
    <property type="nucleotide sequence ID" value="XM_004180635.1"/>
</dbReference>
<dbReference type="SMART" id="SM00461">
    <property type="entry name" value="WH1"/>
    <property type="match status" value="1"/>
</dbReference>
<dbReference type="HOGENOM" id="CLU_015385_1_2_1"/>
<dbReference type="FunFam" id="2.30.29.30:FF:000281">
    <property type="entry name" value="Actin associated protein"/>
    <property type="match status" value="1"/>
</dbReference>
<feature type="compositionally biased region" description="Polar residues" evidence="2">
    <location>
        <begin position="620"/>
        <end position="629"/>
    </location>
</feature>
<protein>
    <recommendedName>
        <fullName evidence="7">WH1 domain-containing protein</fullName>
    </recommendedName>
</protein>
<dbReference type="GO" id="GO:0045010">
    <property type="term" value="P:actin nucleation"/>
    <property type="evidence" value="ECO:0007669"/>
    <property type="project" value="EnsemblFungi"/>
</dbReference>
<sequence length="751" mass="80704">MGLLNTNDKEVIKRSLPKSSNKIIDVAVARLYIAYPNPNEWTYTGLSGAVALVDDLVGNTYFLKLVDIHSNGGVVWDQELYVNFEYNQDRTFFHTFELEECYAGLLFEDISEASHFLKRVQKREKYGSKKTISNKNAIALTNKLKAENANKVVQGPRGESMIDNQRRRYDYSAGPTAPITKNKAPPPPPPGALSNVPGGFANNSSEVTSSDEEETSKSNSPSSKPLRQLPPLDPKFMNNNSGAPPAPPAPPTSQGSPAVTPTSHALPPIQDRPPVVHPTVARESSTASTTPTTPLRSSLPPTPGQQGNNKNALPFPIPAGAQAIAPPLPAGHRPTPKPPSQPGYTNNNNNNNNNDNRNSYNNRNSYDNRNNYDNRNDYDNHNDYNNRNSHDNRNDNYNNNSYNRPTPSLPARNNNGPPPPSRNNNAPLPPARNNGPPPPARNNGPPPPAPRRGPAPPPPPKRHTSSSQQDQMGGYGNNSNRQGSQGPQRRGPAPPPPPRSSRLNQNSYQEIPPPQHNSYQPLPPPQREERNSTPTPPPTTFGQRPSNNYYADNNSSIPPPPPTSFGQRPESNGPPPMPSRNYDQRQQPAPPMPSRNNDQHTNGYGSNPPPPAPPMASRPNDLQMNNNGSVPPPPPPAFLQQPQSNGGGPPPPPPPPPSMSSGDSAPSLPPSSGDTGRDALLASIRSSGIGNLRKVDKSQLDKPSALLREAKGEPSPASSHTTGGGMAPPGSAPGGSLADALAAALNKRKIR</sequence>
<dbReference type="GO" id="GO:0030479">
    <property type="term" value="C:actin cortical patch"/>
    <property type="evidence" value="ECO:0007669"/>
    <property type="project" value="EnsemblFungi"/>
</dbReference>
<feature type="compositionally biased region" description="Pro residues" evidence="2">
    <location>
        <begin position="511"/>
        <end position="525"/>
    </location>
</feature>
<dbReference type="GO" id="GO:0071933">
    <property type="term" value="F:Arp2/3 complex binding"/>
    <property type="evidence" value="ECO:0007669"/>
    <property type="project" value="EnsemblFungi"/>
</dbReference>
<feature type="compositionally biased region" description="Low complexity" evidence="2">
    <location>
        <begin position="395"/>
        <end position="415"/>
    </location>
</feature>
<dbReference type="InParanoid" id="I2H462"/>
<reference evidence="5 6" key="1">
    <citation type="journal article" date="2011" name="Proc. Natl. Acad. Sci. U.S.A.">
        <title>Evolutionary erosion of yeast sex chromosomes by mating-type switching accidents.</title>
        <authorList>
            <person name="Gordon J.L."/>
            <person name="Armisen D."/>
            <person name="Proux-Wera E."/>
            <person name="Oheigeartaigh S.S."/>
            <person name="Byrne K.P."/>
            <person name="Wolfe K.H."/>
        </authorList>
    </citation>
    <scope>NUCLEOTIDE SEQUENCE [LARGE SCALE GENOMIC DNA]</scope>
    <source>
        <strain evidence="6">ATCC 34711 / CBS 6284 / DSM 70876 / NBRC 10599 / NRRL Y-10934 / UCD 77-7</strain>
    </source>
</reference>
<evidence type="ECO:0000256" key="1">
    <source>
        <dbReference type="ARBA" id="ARBA00022553"/>
    </source>
</evidence>
<feature type="compositionally biased region" description="Pro residues" evidence="2">
    <location>
        <begin position="648"/>
        <end position="658"/>
    </location>
</feature>
<dbReference type="GeneID" id="14496157"/>
<evidence type="ECO:0000313" key="6">
    <source>
        <dbReference type="Proteomes" id="UP000002866"/>
    </source>
</evidence>
<dbReference type="STRING" id="1071380.I2H462"/>
<dbReference type="SUPFAM" id="SSF50729">
    <property type="entry name" value="PH domain-like"/>
    <property type="match status" value="1"/>
</dbReference>
<feature type="compositionally biased region" description="Polar residues" evidence="2">
    <location>
        <begin position="594"/>
        <end position="605"/>
    </location>
</feature>
<dbReference type="GO" id="GO:0030041">
    <property type="term" value="P:actin filament polymerization"/>
    <property type="evidence" value="ECO:0007669"/>
    <property type="project" value="EnsemblFungi"/>
</dbReference>
<feature type="domain" description="WH2" evidence="4">
    <location>
        <begin position="676"/>
        <end position="695"/>
    </location>
</feature>
<dbReference type="OrthoDB" id="8963340at2759"/>
<name>I2H462_HENB6</name>
<feature type="compositionally biased region" description="Polar residues" evidence="2">
    <location>
        <begin position="540"/>
        <end position="556"/>
    </location>
</feature>
<dbReference type="AlphaFoldDB" id="I2H462"/>
<dbReference type="eggNOG" id="KOG3671">
    <property type="taxonomic scope" value="Eukaryota"/>
</dbReference>
<keyword evidence="6" id="KW-1185">Reference proteome</keyword>
<proteinExistence type="predicted"/>
<dbReference type="GO" id="GO:0003779">
    <property type="term" value="F:actin binding"/>
    <property type="evidence" value="ECO:0007669"/>
    <property type="project" value="EnsemblFungi"/>
</dbReference>
<feature type="domain" description="WH1" evidence="3">
    <location>
        <begin position="16"/>
        <end position="127"/>
    </location>
</feature>
<dbReference type="GO" id="GO:0032233">
    <property type="term" value="P:positive regulation of actin filament bundle assembly"/>
    <property type="evidence" value="ECO:0007669"/>
    <property type="project" value="EnsemblFungi"/>
</dbReference>
<dbReference type="Proteomes" id="UP000002866">
    <property type="component" value="Chromosome 5"/>
</dbReference>
<gene>
    <name evidence="5" type="primary">TBLA0E01040</name>
    <name evidence="5" type="ORF">TBLA_0E01040</name>
</gene>
<dbReference type="PROSITE" id="PS51082">
    <property type="entry name" value="WH2"/>
    <property type="match status" value="1"/>
</dbReference>
<accession>I2H462</accession>
<dbReference type="InterPro" id="IPR003124">
    <property type="entry name" value="WH2_dom"/>
</dbReference>
<dbReference type="Gene3D" id="2.30.29.30">
    <property type="entry name" value="Pleckstrin-homology domain (PH domain)/Phosphotyrosine-binding domain (PTB)"/>
    <property type="match status" value="1"/>
</dbReference>
<dbReference type="KEGG" id="tbl:TBLA_0E01040"/>
<dbReference type="GO" id="GO:0051666">
    <property type="term" value="P:actin cortical patch localization"/>
    <property type="evidence" value="ECO:0007669"/>
    <property type="project" value="EnsemblFungi"/>
</dbReference>
<dbReference type="CDD" id="cd01205">
    <property type="entry name" value="EVH1_WASP-like"/>
    <property type="match status" value="1"/>
</dbReference>
<feature type="compositionally biased region" description="Pro residues" evidence="2">
    <location>
        <begin position="607"/>
        <end position="616"/>
    </location>
</feature>
<dbReference type="EMBL" id="HE806320">
    <property type="protein sequence ID" value="CCH61164.1"/>
    <property type="molecule type" value="Genomic_DNA"/>
</dbReference>
<evidence type="ECO:0008006" key="7">
    <source>
        <dbReference type="Google" id="ProtNLM"/>
    </source>
</evidence>
<dbReference type="OMA" id="EYNQDRK"/>
<feature type="region of interest" description="Disordered" evidence="2">
    <location>
        <begin position="149"/>
        <end position="751"/>
    </location>
</feature>
<feature type="compositionally biased region" description="Basic and acidic residues" evidence="2">
    <location>
        <begin position="370"/>
        <end position="394"/>
    </location>
</feature>
<feature type="compositionally biased region" description="Pro residues" evidence="2">
    <location>
        <begin position="416"/>
        <end position="459"/>
    </location>
</feature>
<dbReference type="Pfam" id="PF02205">
    <property type="entry name" value="WH2"/>
    <property type="match status" value="1"/>
</dbReference>
<dbReference type="InterPro" id="IPR011993">
    <property type="entry name" value="PH-like_dom_sf"/>
</dbReference>
<dbReference type="GO" id="GO:2000601">
    <property type="term" value="P:positive regulation of Arp2/3 complex-mediated actin nucleation"/>
    <property type="evidence" value="ECO:0007669"/>
    <property type="project" value="EnsemblFungi"/>
</dbReference>
<feature type="compositionally biased region" description="Polar residues" evidence="2">
    <location>
        <begin position="252"/>
        <end position="263"/>
    </location>
</feature>
<dbReference type="InterPro" id="IPR033927">
    <property type="entry name" value="WASPfam_EVH1"/>
</dbReference>
<dbReference type="InterPro" id="IPR000697">
    <property type="entry name" value="WH1/EVH1_dom"/>
</dbReference>
<keyword evidence="1" id="KW-0597">Phosphoprotein</keyword>